<dbReference type="Proteomes" id="UP000294194">
    <property type="component" value="Unassembled WGS sequence"/>
</dbReference>
<feature type="transmembrane region" description="Helical" evidence="8">
    <location>
        <begin position="201"/>
        <end position="221"/>
    </location>
</feature>
<proteinExistence type="inferred from homology"/>
<feature type="transmembrane region" description="Helical" evidence="8">
    <location>
        <begin position="177"/>
        <end position="194"/>
    </location>
</feature>
<dbReference type="EMBL" id="SISG01000001">
    <property type="protein sequence ID" value="TBN58295.1"/>
    <property type="molecule type" value="Genomic_DNA"/>
</dbReference>
<feature type="domain" description="SSD" evidence="9">
    <location>
        <begin position="189"/>
        <end position="328"/>
    </location>
</feature>
<evidence type="ECO:0000259" key="9">
    <source>
        <dbReference type="PROSITE" id="PS50156"/>
    </source>
</evidence>
<sequence length="735" mass="77091">MLEALGRFVARRRGVVLAAWAVLVVAGFVLGGGIFENTTPVEDAPVGSDSALAQQRLDALDPEGEIITAVITGTDFYSPALRESATNVIPQLRDVPHVVEVLDAYTSGGLIGDDGSSSLVTVELEQGLGEDELRAAAEEVSMLLRTIEPADVLIGGKFLAEQDFVDRAIIESSIGEGVAILVLFLILVVVLGGFRVASFPIVAAIAVIAVSLLALSALIVFVPVNEFAVNIVTILSLGLAVDYSLLVISRYREERRRTPDGAIEDVVARTVSSSGRAVLISGLAVFIVLVGLMLLGNSLLSGMAVGGVAAVLLAALAGVTLVPALISVFAKHIPVQGKRYWPLRSAASAETSRGLLARLAGFAQKRPVLVTVGASAVLLLLAAPLASLTLGSSDIRSLPVASEQRQTQELVLSEFSVLDQPSATVVIEAPFTAPGVVELLDEIGGHPLVTDAETVPDLDPNVTVVEFATAGDVSDSGAQRLVRDIRALPTDLEVHVAGSAAEVVDTESQLLSRLPWAFGVVLLATFGLLLYLTRSYVIPIKAVLLNSLSVAATLGGVVAIFQWGWGATLLGFEPWGAVDVTTPLLIGLLAFGLSMDYEVFLLARISEEWRGRDLALDPRVANNRAVLSGITATGPVVTTAALAISVVFIAFASGSLLAMKEVGVGMTLAIVLDVTIVRGLLLPALMTLLGRYNWLGPRKRPGKDRSRVVRGGGGGDEPVRPHEVEHSVDKTLVAH</sequence>
<keyword evidence="5 8" id="KW-1133">Transmembrane helix</keyword>
<feature type="transmembrane region" description="Helical" evidence="8">
    <location>
        <begin position="277"/>
        <end position="296"/>
    </location>
</feature>
<evidence type="ECO:0000256" key="4">
    <source>
        <dbReference type="ARBA" id="ARBA00022692"/>
    </source>
</evidence>
<feature type="compositionally biased region" description="Basic and acidic residues" evidence="7">
    <location>
        <begin position="717"/>
        <end position="729"/>
    </location>
</feature>
<protein>
    <submittedName>
        <fullName evidence="10">MMPL family transporter</fullName>
    </submittedName>
</protein>
<evidence type="ECO:0000256" key="5">
    <source>
        <dbReference type="ARBA" id="ARBA00022989"/>
    </source>
</evidence>
<feature type="transmembrane region" description="Helical" evidence="8">
    <location>
        <begin position="514"/>
        <end position="532"/>
    </location>
</feature>
<comment type="caution">
    <text evidence="10">The sequence shown here is derived from an EMBL/GenBank/DDBJ whole genome shotgun (WGS) entry which is preliminary data.</text>
</comment>
<evidence type="ECO:0000256" key="2">
    <source>
        <dbReference type="ARBA" id="ARBA00010157"/>
    </source>
</evidence>
<evidence type="ECO:0000256" key="6">
    <source>
        <dbReference type="ARBA" id="ARBA00023136"/>
    </source>
</evidence>
<keyword evidence="6 8" id="KW-0472">Membrane</keyword>
<comment type="similarity">
    <text evidence="2">Belongs to the resistance-nodulation-cell division (RND) (TC 2.A.6) family. MmpL subfamily.</text>
</comment>
<dbReference type="PROSITE" id="PS50156">
    <property type="entry name" value="SSD"/>
    <property type="match status" value="1"/>
</dbReference>
<dbReference type="InterPro" id="IPR000731">
    <property type="entry name" value="SSD"/>
</dbReference>
<feature type="transmembrane region" description="Helical" evidence="8">
    <location>
        <begin position="368"/>
        <end position="390"/>
    </location>
</feature>
<dbReference type="PANTHER" id="PTHR33406:SF11">
    <property type="entry name" value="MEMBRANE PROTEIN SCO6666-RELATED"/>
    <property type="match status" value="1"/>
</dbReference>
<feature type="transmembrane region" description="Helical" evidence="8">
    <location>
        <begin position="664"/>
        <end position="690"/>
    </location>
</feature>
<evidence type="ECO:0000313" key="11">
    <source>
        <dbReference type="Proteomes" id="UP000294194"/>
    </source>
</evidence>
<organism evidence="10 11">
    <name type="scientific">Glaciihabitans arcticus</name>
    <dbReference type="NCBI Taxonomy" id="2668039"/>
    <lineage>
        <taxon>Bacteria</taxon>
        <taxon>Bacillati</taxon>
        <taxon>Actinomycetota</taxon>
        <taxon>Actinomycetes</taxon>
        <taxon>Micrococcales</taxon>
        <taxon>Microbacteriaceae</taxon>
        <taxon>Glaciihabitans</taxon>
    </lineage>
</organism>
<dbReference type="Gene3D" id="1.20.1640.10">
    <property type="entry name" value="Multidrug efflux transporter AcrB transmembrane domain"/>
    <property type="match status" value="2"/>
</dbReference>
<dbReference type="SUPFAM" id="SSF82866">
    <property type="entry name" value="Multidrug efflux transporter AcrB transmembrane domain"/>
    <property type="match status" value="2"/>
</dbReference>
<dbReference type="PANTHER" id="PTHR33406">
    <property type="entry name" value="MEMBRANE PROTEIN MJ1562-RELATED"/>
    <property type="match status" value="1"/>
</dbReference>
<feature type="region of interest" description="Disordered" evidence="7">
    <location>
        <begin position="699"/>
        <end position="735"/>
    </location>
</feature>
<name>A0A4Q9GU98_9MICO</name>
<feature type="transmembrane region" description="Helical" evidence="8">
    <location>
        <begin position="544"/>
        <end position="565"/>
    </location>
</feature>
<keyword evidence="3" id="KW-1003">Cell membrane</keyword>
<dbReference type="Pfam" id="PF03176">
    <property type="entry name" value="MMPL"/>
    <property type="match status" value="2"/>
</dbReference>
<comment type="subcellular location">
    <subcellularLocation>
        <location evidence="1">Cell membrane</location>
        <topology evidence="1">Multi-pass membrane protein</topology>
    </subcellularLocation>
</comment>
<dbReference type="GO" id="GO:0005886">
    <property type="term" value="C:plasma membrane"/>
    <property type="evidence" value="ECO:0007669"/>
    <property type="project" value="UniProtKB-SubCell"/>
</dbReference>
<dbReference type="AlphaFoldDB" id="A0A4Q9GU98"/>
<dbReference type="InterPro" id="IPR050545">
    <property type="entry name" value="Mycobact_MmpL"/>
</dbReference>
<evidence type="ECO:0000256" key="1">
    <source>
        <dbReference type="ARBA" id="ARBA00004651"/>
    </source>
</evidence>
<evidence type="ECO:0000256" key="8">
    <source>
        <dbReference type="SAM" id="Phobius"/>
    </source>
</evidence>
<feature type="transmembrane region" description="Helical" evidence="8">
    <location>
        <begin position="585"/>
        <end position="605"/>
    </location>
</feature>
<evidence type="ECO:0000256" key="7">
    <source>
        <dbReference type="SAM" id="MobiDB-lite"/>
    </source>
</evidence>
<reference evidence="11" key="1">
    <citation type="submission" date="2019-02" db="EMBL/GenBank/DDBJ databases">
        <title>Glaciihabitans arcticus sp. nov., a psychrotolerant bacterium isolated from polar soil.</title>
        <authorList>
            <person name="Dahal R.H."/>
        </authorList>
    </citation>
    <scope>NUCLEOTIDE SEQUENCE [LARGE SCALE GENOMIC DNA]</scope>
    <source>
        <strain evidence="11">RP-3-7</strain>
    </source>
</reference>
<feature type="transmembrane region" description="Helical" evidence="8">
    <location>
        <begin position="626"/>
        <end position="652"/>
    </location>
</feature>
<feature type="transmembrane region" description="Helical" evidence="8">
    <location>
        <begin position="227"/>
        <end position="248"/>
    </location>
</feature>
<keyword evidence="11" id="KW-1185">Reference proteome</keyword>
<dbReference type="InterPro" id="IPR004869">
    <property type="entry name" value="MMPL_dom"/>
</dbReference>
<evidence type="ECO:0000256" key="3">
    <source>
        <dbReference type="ARBA" id="ARBA00022475"/>
    </source>
</evidence>
<feature type="transmembrane region" description="Helical" evidence="8">
    <location>
        <begin position="308"/>
        <end position="330"/>
    </location>
</feature>
<evidence type="ECO:0000313" key="10">
    <source>
        <dbReference type="EMBL" id="TBN58295.1"/>
    </source>
</evidence>
<accession>A0A4Q9GU98</accession>
<gene>
    <name evidence="10" type="ORF">EYE40_13330</name>
</gene>
<keyword evidence="4 8" id="KW-0812">Transmembrane</keyword>